<sequence length="159" mass="16737">MAVDDEDLDEEDTVAKRRRVDGSAAGPSISGPPSAAVVRPSSPAYQEVRRRKAPTAAPAAAPAVAAAAASDATPTKFGYSMAEYQRRREDRLCLGCGEPGHSVNNCVDPAWLWRKARIDAEKAAAEAARLAAEAEGKGKGKGKRWPRGPDRGQGKGKGK</sequence>
<feature type="region of interest" description="Disordered" evidence="2">
    <location>
        <begin position="129"/>
        <end position="159"/>
    </location>
</feature>
<evidence type="ECO:0000256" key="2">
    <source>
        <dbReference type="SAM" id="MobiDB-lite"/>
    </source>
</evidence>
<feature type="compositionally biased region" description="Acidic residues" evidence="2">
    <location>
        <begin position="1"/>
        <end position="12"/>
    </location>
</feature>
<dbReference type="InterPro" id="IPR036875">
    <property type="entry name" value="Znf_CCHC_sf"/>
</dbReference>
<accession>A0A9W6F1R5</accession>
<protein>
    <recommendedName>
        <fullName evidence="3">CCHC-type domain-containing protein</fullName>
    </recommendedName>
</protein>
<evidence type="ECO:0000313" key="5">
    <source>
        <dbReference type="Proteomes" id="UP001165080"/>
    </source>
</evidence>
<dbReference type="GO" id="GO:0008270">
    <property type="term" value="F:zinc ion binding"/>
    <property type="evidence" value="ECO:0007669"/>
    <property type="project" value="UniProtKB-KW"/>
</dbReference>
<reference evidence="4 5" key="1">
    <citation type="journal article" date="2023" name="Commun. Biol.">
        <title>Reorganization of the ancestral sex-determining regions during the evolution of trioecy in Pleodorina starrii.</title>
        <authorList>
            <person name="Takahashi K."/>
            <person name="Suzuki S."/>
            <person name="Kawai-Toyooka H."/>
            <person name="Yamamoto K."/>
            <person name="Hamaji T."/>
            <person name="Ootsuki R."/>
            <person name="Yamaguchi H."/>
            <person name="Kawachi M."/>
            <person name="Higashiyama T."/>
            <person name="Nozaki H."/>
        </authorList>
    </citation>
    <scope>NUCLEOTIDE SEQUENCE [LARGE SCALE GENOMIC DNA]</scope>
    <source>
        <strain evidence="4 5">NIES-4479</strain>
    </source>
</reference>
<keyword evidence="1" id="KW-0863">Zinc-finger</keyword>
<dbReference type="SUPFAM" id="SSF57756">
    <property type="entry name" value="Retrovirus zinc finger-like domains"/>
    <property type="match status" value="1"/>
</dbReference>
<dbReference type="GO" id="GO:0003676">
    <property type="term" value="F:nucleic acid binding"/>
    <property type="evidence" value="ECO:0007669"/>
    <property type="project" value="InterPro"/>
</dbReference>
<evidence type="ECO:0000256" key="1">
    <source>
        <dbReference type="PROSITE-ProRule" id="PRU00047"/>
    </source>
</evidence>
<comment type="caution">
    <text evidence="4">The sequence shown here is derived from an EMBL/GenBank/DDBJ whole genome shotgun (WGS) entry which is preliminary data.</text>
</comment>
<dbReference type="Proteomes" id="UP001165080">
    <property type="component" value="Unassembled WGS sequence"/>
</dbReference>
<evidence type="ECO:0000259" key="3">
    <source>
        <dbReference type="PROSITE" id="PS50158"/>
    </source>
</evidence>
<dbReference type="PROSITE" id="PS50158">
    <property type="entry name" value="ZF_CCHC"/>
    <property type="match status" value="1"/>
</dbReference>
<evidence type="ECO:0000313" key="4">
    <source>
        <dbReference type="EMBL" id="GLC53458.1"/>
    </source>
</evidence>
<dbReference type="AlphaFoldDB" id="A0A9W6F1R5"/>
<dbReference type="InterPro" id="IPR001878">
    <property type="entry name" value="Znf_CCHC"/>
</dbReference>
<organism evidence="4 5">
    <name type="scientific">Pleodorina starrii</name>
    <dbReference type="NCBI Taxonomy" id="330485"/>
    <lineage>
        <taxon>Eukaryota</taxon>
        <taxon>Viridiplantae</taxon>
        <taxon>Chlorophyta</taxon>
        <taxon>core chlorophytes</taxon>
        <taxon>Chlorophyceae</taxon>
        <taxon>CS clade</taxon>
        <taxon>Chlamydomonadales</taxon>
        <taxon>Volvocaceae</taxon>
        <taxon>Pleodorina</taxon>
    </lineage>
</organism>
<proteinExistence type="predicted"/>
<feature type="compositionally biased region" description="Low complexity" evidence="2">
    <location>
        <begin position="22"/>
        <end position="44"/>
    </location>
</feature>
<dbReference type="EMBL" id="BRXU01000008">
    <property type="protein sequence ID" value="GLC53458.1"/>
    <property type="molecule type" value="Genomic_DNA"/>
</dbReference>
<keyword evidence="1" id="KW-0862">Zinc</keyword>
<gene>
    <name evidence="4" type="primary">PLESTBF000377</name>
    <name evidence="4" type="ORF">PLESTB_000752100</name>
</gene>
<feature type="domain" description="CCHC-type" evidence="3">
    <location>
        <begin position="93"/>
        <end position="106"/>
    </location>
</feature>
<keyword evidence="5" id="KW-1185">Reference proteome</keyword>
<keyword evidence="1" id="KW-0479">Metal-binding</keyword>
<name>A0A9W6F1R5_9CHLO</name>
<feature type="region of interest" description="Disordered" evidence="2">
    <location>
        <begin position="1"/>
        <end position="59"/>
    </location>
</feature>